<dbReference type="Gramene" id="OMERI02G24030.2">
    <property type="protein sequence ID" value="OMERI02G24030.2"/>
    <property type="gene ID" value="OMERI02G24030"/>
</dbReference>
<evidence type="ECO:0000256" key="1">
    <source>
        <dbReference type="SAM" id="MobiDB-lite"/>
    </source>
</evidence>
<reference evidence="2" key="1">
    <citation type="submission" date="2015-04" db="UniProtKB">
        <authorList>
            <consortium name="EnsemblPlants"/>
        </authorList>
    </citation>
    <scope>IDENTIFICATION</scope>
</reference>
<reference evidence="2" key="2">
    <citation type="submission" date="2018-05" db="EMBL/GenBank/DDBJ databases">
        <title>OmerRS3 (Oryza meridionalis Reference Sequence Version 3).</title>
        <authorList>
            <person name="Zhang J."/>
            <person name="Kudrna D."/>
            <person name="Lee S."/>
            <person name="Talag J."/>
            <person name="Welchert J."/>
            <person name="Wing R.A."/>
        </authorList>
    </citation>
    <scope>NUCLEOTIDE SEQUENCE [LARGE SCALE GENOMIC DNA]</scope>
    <source>
        <strain evidence="2">cv. OR44</strain>
    </source>
</reference>
<dbReference type="EnsemblPlants" id="OMERI02G24030.2">
    <property type="protein sequence ID" value="OMERI02G24030.2"/>
    <property type="gene ID" value="OMERI02G24030"/>
</dbReference>
<proteinExistence type="predicted"/>
<name>A0A0E0CNK7_9ORYZ</name>
<dbReference type="AlphaFoldDB" id="A0A0E0CNK7"/>
<sequence length="124" mass="12819">MTTTLWPAPASTAAATPPPQPEPTMATSHSTRHTLRAASSVTARPFSARDDGRDASVRLMVSTTPSSSGRFVASGCSSAGGSSVGGLYPIARQCGFSELSSICRKVSRKFGLGIKAHSPVQIQL</sequence>
<dbReference type="HOGENOM" id="CLU_2007574_0_0_1"/>
<organism evidence="2">
    <name type="scientific">Oryza meridionalis</name>
    <dbReference type="NCBI Taxonomy" id="40149"/>
    <lineage>
        <taxon>Eukaryota</taxon>
        <taxon>Viridiplantae</taxon>
        <taxon>Streptophyta</taxon>
        <taxon>Embryophyta</taxon>
        <taxon>Tracheophyta</taxon>
        <taxon>Spermatophyta</taxon>
        <taxon>Magnoliopsida</taxon>
        <taxon>Liliopsida</taxon>
        <taxon>Poales</taxon>
        <taxon>Poaceae</taxon>
        <taxon>BOP clade</taxon>
        <taxon>Oryzoideae</taxon>
        <taxon>Oryzeae</taxon>
        <taxon>Oryzinae</taxon>
        <taxon>Oryza</taxon>
    </lineage>
</organism>
<keyword evidence="3" id="KW-1185">Reference proteome</keyword>
<accession>A0A0E0CNK7</accession>
<dbReference type="Proteomes" id="UP000008021">
    <property type="component" value="Chromosome 2"/>
</dbReference>
<protein>
    <submittedName>
        <fullName evidence="2">Uncharacterized protein</fullName>
    </submittedName>
</protein>
<feature type="compositionally biased region" description="Low complexity" evidence="1">
    <location>
        <begin position="1"/>
        <end position="15"/>
    </location>
</feature>
<evidence type="ECO:0000313" key="3">
    <source>
        <dbReference type="Proteomes" id="UP000008021"/>
    </source>
</evidence>
<feature type="region of interest" description="Disordered" evidence="1">
    <location>
        <begin position="1"/>
        <end position="49"/>
    </location>
</feature>
<evidence type="ECO:0000313" key="2">
    <source>
        <dbReference type="EnsemblPlants" id="OMERI02G24030.2"/>
    </source>
</evidence>